<evidence type="ECO:0000313" key="2">
    <source>
        <dbReference type="EMBL" id="RCK64582.1"/>
    </source>
</evidence>
<proteinExistence type="predicted"/>
<dbReference type="EMBL" id="QLNQ01000022">
    <property type="protein sequence ID" value="RCK64582.1"/>
    <property type="molecule type" value="Genomic_DNA"/>
</dbReference>
<organism evidence="2 3">
    <name type="scientific">Candida viswanathii</name>
    <dbReference type="NCBI Taxonomy" id="5486"/>
    <lineage>
        <taxon>Eukaryota</taxon>
        <taxon>Fungi</taxon>
        <taxon>Dikarya</taxon>
        <taxon>Ascomycota</taxon>
        <taxon>Saccharomycotina</taxon>
        <taxon>Pichiomycetes</taxon>
        <taxon>Debaryomycetaceae</taxon>
        <taxon>Candida/Lodderomyces clade</taxon>
        <taxon>Candida</taxon>
    </lineage>
</organism>
<protein>
    <submittedName>
        <fullName evidence="2">Uncharacterized protein</fullName>
    </submittedName>
</protein>
<comment type="caution">
    <text evidence="2">The sequence shown here is derived from an EMBL/GenBank/DDBJ whole genome shotgun (WGS) entry which is preliminary data.</text>
</comment>
<reference evidence="2 3" key="1">
    <citation type="submission" date="2018-06" db="EMBL/GenBank/DDBJ databases">
        <title>Whole genome sequencing of Candida tropicalis (genome annotated by CSBL at Korea University).</title>
        <authorList>
            <person name="Ahn J."/>
        </authorList>
    </citation>
    <scope>NUCLEOTIDE SEQUENCE [LARGE SCALE GENOMIC DNA]</scope>
    <source>
        <strain evidence="2 3">ATCC 20962</strain>
    </source>
</reference>
<dbReference type="OrthoDB" id="10457276at2759"/>
<evidence type="ECO:0000256" key="1">
    <source>
        <dbReference type="SAM" id="MobiDB-lite"/>
    </source>
</evidence>
<name>A0A367YHX0_9ASCO</name>
<feature type="compositionally biased region" description="Basic residues" evidence="1">
    <location>
        <begin position="1"/>
        <end position="13"/>
    </location>
</feature>
<sequence>MGKGRSVKVKKIQVVKQSPTSQSSTHRTTTTPSLSSTQIYNEYKRSQLLDLNAFLTDLQHFKDAQEMQDPELVLKQSWDRLKEQLTLNDNIYRLRMLEARLADVGTRSKGTRGGAVVLDTKEIEYIELRNETLEMIRPVDCMVNELLSDWKRATEEEKKGSGGRHECG</sequence>
<feature type="compositionally biased region" description="Low complexity" evidence="1">
    <location>
        <begin position="14"/>
        <end position="35"/>
    </location>
</feature>
<dbReference type="AlphaFoldDB" id="A0A367YHX0"/>
<evidence type="ECO:0000313" key="3">
    <source>
        <dbReference type="Proteomes" id="UP000253472"/>
    </source>
</evidence>
<accession>A0A367YHX0</accession>
<dbReference type="Proteomes" id="UP000253472">
    <property type="component" value="Unassembled WGS sequence"/>
</dbReference>
<gene>
    <name evidence="2" type="ORF">Cantr_00273</name>
</gene>
<keyword evidence="3" id="KW-1185">Reference proteome</keyword>
<feature type="region of interest" description="Disordered" evidence="1">
    <location>
        <begin position="1"/>
        <end position="35"/>
    </location>
</feature>